<reference evidence="2 3" key="1">
    <citation type="submission" date="2023-08" db="EMBL/GenBank/DDBJ databases">
        <title>A Necator americanus chromosomal reference genome.</title>
        <authorList>
            <person name="Ilik V."/>
            <person name="Petrzelkova K.J."/>
            <person name="Pardy F."/>
            <person name="Fuh T."/>
            <person name="Niatou-Singa F.S."/>
            <person name="Gouil Q."/>
            <person name="Baker L."/>
            <person name="Ritchie M.E."/>
            <person name="Jex A.R."/>
            <person name="Gazzola D."/>
            <person name="Li H."/>
            <person name="Toshio Fujiwara R."/>
            <person name="Zhan B."/>
            <person name="Aroian R.V."/>
            <person name="Pafco B."/>
            <person name="Schwarz E.M."/>
        </authorList>
    </citation>
    <scope>NUCLEOTIDE SEQUENCE [LARGE SCALE GENOMIC DNA]</scope>
    <source>
        <strain evidence="2 3">Aroian</strain>
        <tissue evidence="2">Whole animal</tissue>
    </source>
</reference>
<organism evidence="2 3">
    <name type="scientific">Necator americanus</name>
    <name type="common">Human hookworm</name>
    <dbReference type="NCBI Taxonomy" id="51031"/>
    <lineage>
        <taxon>Eukaryota</taxon>
        <taxon>Metazoa</taxon>
        <taxon>Ecdysozoa</taxon>
        <taxon>Nematoda</taxon>
        <taxon>Chromadorea</taxon>
        <taxon>Rhabditida</taxon>
        <taxon>Rhabditina</taxon>
        <taxon>Rhabditomorpha</taxon>
        <taxon>Strongyloidea</taxon>
        <taxon>Ancylostomatidae</taxon>
        <taxon>Bunostominae</taxon>
        <taxon>Necator</taxon>
    </lineage>
</organism>
<comment type="caution">
    <text evidence="2">The sequence shown here is derived from an EMBL/GenBank/DDBJ whole genome shotgun (WGS) entry which is preliminary data.</text>
</comment>
<evidence type="ECO:0000313" key="3">
    <source>
        <dbReference type="Proteomes" id="UP001303046"/>
    </source>
</evidence>
<keyword evidence="3" id="KW-1185">Reference proteome</keyword>
<feature type="region of interest" description="Disordered" evidence="1">
    <location>
        <begin position="1"/>
        <end position="23"/>
    </location>
</feature>
<dbReference type="EMBL" id="JAVFWL010000002">
    <property type="protein sequence ID" value="KAK6738111.1"/>
    <property type="molecule type" value="Genomic_DNA"/>
</dbReference>
<sequence>MLFSTLSDPSPNESNTQRERGIFRSNSPFRYAELLDIVDLKVHGSLGADRELTRDSRSPRAWNTDERMDSVRDLVVDREGSRRAR</sequence>
<feature type="compositionally biased region" description="Polar residues" evidence="1">
    <location>
        <begin position="1"/>
        <end position="15"/>
    </location>
</feature>
<protein>
    <submittedName>
        <fullName evidence="2">Uncharacterized protein</fullName>
    </submittedName>
</protein>
<accession>A0ABR1CI72</accession>
<proteinExistence type="predicted"/>
<dbReference type="Proteomes" id="UP001303046">
    <property type="component" value="Unassembled WGS sequence"/>
</dbReference>
<evidence type="ECO:0000313" key="2">
    <source>
        <dbReference type="EMBL" id="KAK6738111.1"/>
    </source>
</evidence>
<name>A0ABR1CI72_NECAM</name>
<gene>
    <name evidence="2" type="primary">Necator_chrII.g8093</name>
    <name evidence="2" type="ORF">RB195_020299</name>
</gene>
<evidence type="ECO:0000256" key="1">
    <source>
        <dbReference type="SAM" id="MobiDB-lite"/>
    </source>
</evidence>